<reference evidence="1 2" key="1">
    <citation type="submission" date="2019-10" db="EMBL/GenBank/DDBJ databases">
        <title>Genomic and transcriptomic insights into the perfect genentic adaptation of a filamentous nitrogen-fixing cyanobacterium to rice fields.</title>
        <authorList>
            <person name="Chen Z."/>
        </authorList>
    </citation>
    <scope>NUCLEOTIDE SEQUENCE [LARGE SCALE GENOMIC DNA]</scope>
    <source>
        <strain evidence="1">CCNUC1</strain>
    </source>
</reference>
<organism evidence="1 2">
    <name type="scientific">Nostoc sphaeroides CCNUC1</name>
    <dbReference type="NCBI Taxonomy" id="2653204"/>
    <lineage>
        <taxon>Bacteria</taxon>
        <taxon>Bacillati</taxon>
        <taxon>Cyanobacteriota</taxon>
        <taxon>Cyanophyceae</taxon>
        <taxon>Nostocales</taxon>
        <taxon>Nostocaceae</taxon>
        <taxon>Nostoc</taxon>
    </lineage>
</organism>
<name>A0A5P8W3I0_9NOSO</name>
<dbReference type="RefSeq" id="WP_152589666.1">
    <property type="nucleotide sequence ID" value="NZ_CP045226.1"/>
</dbReference>
<protein>
    <recommendedName>
        <fullName evidence="3">DUF3368 domain-containing protein</fullName>
    </recommendedName>
</protein>
<dbReference type="Proteomes" id="UP000326678">
    <property type="component" value="Chromosome Gxm1"/>
</dbReference>
<dbReference type="PANTHER" id="PTHR39550">
    <property type="entry name" value="SLL0658 PROTEIN"/>
    <property type="match status" value="1"/>
</dbReference>
<dbReference type="InterPro" id="IPR021799">
    <property type="entry name" value="PIN-like_prokaryotic"/>
</dbReference>
<dbReference type="Pfam" id="PF11848">
    <property type="entry name" value="DUF3368"/>
    <property type="match status" value="1"/>
</dbReference>
<dbReference type="KEGG" id="nsh:GXM_04542"/>
<proteinExistence type="predicted"/>
<accession>A0A5P8W3I0</accession>
<sequence length="160" mass="17949">MKIVFNSSPLIFLSRLEFLDIFLDSSDEFYLPNFVAEEISAKSDAPSQQIKALIDADKILVKEIKLLSLANRLNMRLGRGESEAIALGTELQTDYIILDDFAARKEATRLGLNVKGTLAVIKKLQVDGKITISSTDQLYQDILAMNFRVKRSLFDAIFSD</sequence>
<dbReference type="EMBL" id="CP045226">
    <property type="protein sequence ID" value="QFS47061.1"/>
    <property type="molecule type" value="Genomic_DNA"/>
</dbReference>
<evidence type="ECO:0000313" key="2">
    <source>
        <dbReference type="Proteomes" id="UP000326678"/>
    </source>
</evidence>
<keyword evidence="2" id="KW-1185">Reference proteome</keyword>
<dbReference type="AlphaFoldDB" id="A0A5P8W3I0"/>
<evidence type="ECO:0000313" key="1">
    <source>
        <dbReference type="EMBL" id="QFS47061.1"/>
    </source>
</evidence>
<gene>
    <name evidence="1" type="ORF">GXM_04542</name>
</gene>
<dbReference type="PANTHER" id="PTHR39550:SF1">
    <property type="entry name" value="SLL0658 PROTEIN"/>
    <property type="match status" value="1"/>
</dbReference>
<evidence type="ECO:0008006" key="3">
    <source>
        <dbReference type="Google" id="ProtNLM"/>
    </source>
</evidence>